<reference evidence="3" key="1">
    <citation type="journal article" date="2021" name="Front. Microbiol.">
        <title>Comprehensive Comparative Genomics and Phenotyping of Methylobacterium Species.</title>
        <authorList>
            <person name="Alessa O."/>
            <person name="Ogura Y."/>
            <person name="Fujitani Y."/>
            <person name="Takami H."/>
            <person name="Hayashi T."/>
            <person name="Sahin N."/>
            <person name="Tani A."/>
        </authorList>
    </citation>
    <scope>NUCLEOTIDE SEQUENCE</scope>
    <source>
        <strain evidence="3">DSM 17168</strain>
    </source>
</reference>
<evidence type="ECO:0000313" key="4">
    <source>
        <dbReference type="Proteomes" id="UP001055153"/>
    </source>
</evidence>
<keyword evidence="4" id="KW-1185">Reference proteome</keyword>
<dbReference type="RefSeq" id="WP_238240429.1">
    <property type="nucleotide sequence ID" value="NZ_BPQQ01000067.1"/>
</dbReference>
<evidence type="ECO:0000256" key="1">
    <source>
        <dbReference type="SAM" id="MobiDB-lite"/>
    </source>
</evidence>
<sequence length="170" mass="17408">MLKLVFALRLLALMVFAAGTGLVVLTLGQLELAEAFSTSPSLPATKSTRAAAPAADTRPVTSPTASSPARDLQAPAADVAASLPAEAASPPAPPAVTAAFLAPEAASPQTGGVDLNTASLAELNALRGAGAIGRAIIRGRPYRSIDELMSRRILSRARFEQVKGRVSVRL</sequence>
<evidence type="ECO:0000313" key="3">
    <source>
        <dbReference type="EMBL" id="GJE03075.1"/>
    </source>
</evidence>
<evidence type="ECO:0000256" key="2">
    <source>
        <dbReference type="SAM" id="SignalP"/>
    </source>
</evidence>
<dbReference type="EMBL" id="BPQQ01000067">
    <property type="protein sequence ID" value="GJE03075.1"/>
    <property type="molecule type" value="Genomic_DNA"/>
</dbReference>
<feature type="signal peptide" evidence="2">
    <location>
        <begin position="1"/>
        <end position="17"/>
    </location>
</feature>
<comment type="caution">
    <text evidence="3">The sequence shown here is derived from an EMBL/GenBank/DDBJ whole genome shotgun (WGS) entry which is preliminary data.</text>
</comment>
<proteinExistence type="predicted"/>
<dbReference type="Proteomes" id="UP001055153">
    <property type="component" value="Unassembled WGS sequence"/>
</dbReference>
<evidence type="ECO:0008006" key="5">
    <source>
        <dbReference type="Google" id="ProtNLM"/>
    </source>
</evidence>
<reference evidence="3" key="2">
    <citation type="submission" date="2021-08" db="EMBL/GenBank/DDBJ databases">
        <authorList>
            <person name="Tani A."/>
            <person name="Ola A."/>
            <person name="Ogura Y."/>
            <person name="Katsura K."/>
            <person name="Hayashi T."/>
        </authorList>
    </citation>
    <scope>NUCLEOTIDE SEQUENCE</scope>
    <source>
        <strain evidence="3">DSM 17168</strain>
    </source>
</reference>
<accession>A0ABQ4SIN5</accession>
<organism evidence="3 4">
    <name type="scientific">Methylobacterium isbiliense</name>
    <dbReference type="NCBI Taxonomy" id="315478"/>
    <lineage>
        <taxon>Bacteria</taxon>
        <taxon>Pseudomonadati</taxon>
        <taxon>Pseudomonadota</taxon>
        <taxon>Alphaproteobacteria</taxon>
        <taxon>Hyphomicrobiales</taxon>
        <taxon>Methylobacteriaceae</taxon>
        <taxon>Methylobacterium</taxon>
    </lineage>
</organism>
<feature type="compositionally biased region" description="Low complexity" evidence="1">
    <location>
        <begin position="43"/>
        <end position="59"/>
    </location>
</feature>
<name>A0ABQ4SIN5_9HYPH</name>
<keyword evidence="2" id="KW-0732">Signal</keyword>
<protein>
    <recommendedName>
        <fullName evidence="5">Helix-hairpin-helix domain-containing protein</fullName>
    </recommendedName>
</protein>
<feature type="region of interest" description="Disordered" evidence="1">
    <location>
        <begin position="38"/>
        <end position="76"/>
    </location>
</feature>
<dbReference type="Pfam" id="PF12836">
    <property type="entry name" value="HHH_3"/>
    <property type="match status" value="1"/>
</dbReference>
<gene>
    <name evidence="3" type="ORF">GMJLKIPL_5026</name>
</gene>
<dbReference type="Gene3D" id="1.10.150.320">
    <property type="entry name" value="Photosystem II 12 kDa extrinsic protein"/>
    <property type="match status" value="1"/>
</dbReference>
<feature type="chain" id="PRO_5046928828" description="Helix-hairpin-helix domain-containing protein" evidence="2">
    <location>
        <begin position="18"/>
        <end position="170"/>
    </location>
</feature>
<dbReference type="SUPFAM" id="SSF81585">
    <property type="entry name" value="PsbU/PolX domain-like"/>
    <property type="match status" value="1"/>
</dbReference>